<dbReference type="PANTHER" id="PTHR24221">
    <property type="entry name" value="ATP-BINDING CASSETTE SUB-FAMILY B"/>
    <property type="match status" value="1"/>
</dbReference>
<dbReference type="GO" id="GO:0016324">
    <property type="term" value="C:apical plasma membrane"/>
    <property type="evidence" value="ECO:0007669"/>
    <property type="project" value="TreeGrafter"/>
</dbReference>
<gene>
    <name evidence="2" type="ORF">J1605_003024</name>
</gene>
<comment type="caution">
    <text evidence="2">The sequence shown here is derived from an EMBL/GenBank/DDBJ whole genome shotgun (WGS) entry which is preliminary data.</text>
</comment>
<evidence type="ECO:0000313" key="3">
    <source>
        <dbReference type="Proteomes" id="UP001159641"/>
    </source>
</evidence>
<feature type="domain" description="ABC transporter" evidence="1">
    <location>
        <begin position="24"/>
        <end position="132"/>
    </location>
</feature>
<dbReference type="InterPro" id="IPR027417">
    <property type="entry name" value="P-loop_NTPase"/>
</dbReference>
<dbReference type="GO" id="GO:0005524">
    <property type="term" value="F:ATP binding"/>
    <property type="evidence" value="ECO:0007669"/>
    <property type="project" value="InterPro"/>
</dbReference>
<dbReference type="InterPro" id="IPR039421">
    <property type="entry name" value="Type_1_exporter"/>
</dbReference>
<dbReference type="Proteomes" id="UP001159641">
    <property type="component" value="Unassembled WGS sequence"/>
</dbReference>
<dbReference type="GO" id="GO:0042626">
    <property type="term" value="F:ATPase-coupled transmembrane transporter activity"/>
    <property type="evidence" value="ECO:0007669"/>
    <property type="project" value="TreeGrafter"/>
</dbReference>
<organism evidence="2 3">
    <name type="scientific">Eschrichtius robustus</name>
    <name type="common">California gray whale</name>
    <name type="synonym">Eschrichtius gibbosus</name>
    <dbReference type="NCBI Taxonomy" id="9764"/>
    <lineage>
        <taxon>Eukaryota</taxon>
        <taxon>Metazoa</taxon>
        <taxon>Chordata</taxon>
        <taxon>Craniata</taxon>
        <taxon>Vertebrata</taxon>
        <taxon>Euteleostomi</taxon>
        <taxon>Mammalia</taxon>
        <taxon>Eutheria</taxon>
        <taxon>Laurasiatheria</taxon>
        <taxon>Artiodactyla</taxon>
        <taxon>Whippomorpha</taxon>
        <taxon>Cetacea</taxon>
        <taxon>Mysticeti</taxon>
        <taxon>Eschrichtiidae</taxon>
        <taxon>Eschrichtius</taxon>
    </lineage>
</organism>
<protein>
    <recommendedName>
        <fullName evidence="1">ABC transporter domain-containing protein</fullName>
    </recommendedName>
</protein>
<evidence type="ECO:0000259" key="1">
    <source>
        <dbReference type="Pfam" id="PF00005"/>
    </source>
</evidence>
<name>A0AB34HUT4_ESCRO</name>
<dbReference type="Gene3D" id="3.40.50.300">
    <property type="entry name" value="P-loop containing nucleotide triphosphate hydrolases"/>
    <property type="match status" value="1"/>
</dbReference>
<sequence>MEETRVRALVREDPRCRRATKPLFDGVDAKELNVQWLRSQIAIVSQEPVLFNCSIAENIACGDNSRVVPLNEIKEVANAANIHSFIESLPEKYSTQVGLKGTQLSGSQKQRLAIARALLRKPKILLLDEATSALDNESEKVTSSSFISECNIKHESGVLWKKSRSVWGRKAWREL</sequence>
<dbReference type="PANTHER" id="PTHR24221:SF217">
    <property type="entry name" value="ATP-BINDING CASSETTE SUB-FAMILY B MEMBER 5"/>
    <property type="match status" value="1"/>
</dbReference>
<dbReference type="EMBL" id="JAIQCJ010000770">
    <property type="protein sequence ID" value="KAJ8794715.1"/>
    <property type="molecule type" value="Genomic_DNA"/>
</dbReference>
<accession>A0AB34HUT4</accession>
<evidence type="ECO:0000313" key="2">
    <source>
        <dbReference type="EMBL" id="KAJ8794715.1"/>
    </source>
</evidence>
<dbReference type="GO" id="GO:0016887">
    <property type="term" value="F:ATP hydrolysis activity"/>
    <property type="evidence" value="ECO:0007669"/>
    <property type="project" value="InterPro"/>
</dbReference>
<dbReference type="AlphaFoldDB" id="A0AB34HUT4"/>
<proteinExistence type="predicted"/>
<dbReference type="InterPro" id="IPR003439">
    <property type="entry name" value="ABC_transporter-like_ATP-bd"/>
</dbReference>
<keyword evidence="3" id="KW-1185">Reference proteome</keyword>
<dbReference type="SUPFAM" id="SSF52540">
    <property type="entry name" value="P-loop containing nucleoside triphosphate hydrolases"/>
    <property type="match status" value="1"/>
</dbReference>
<dbReference type="Pfam" id="PF00005">
    <property type="entry name" value="ABC_tran"/>
    <property type="match status" value="1"/>
</dbReference>
<reference evidence="2 3" key="1">
    <citation type="submission" date="2022-11" db="EMBL/GenBank/DDBJ databases">
        <title>Whole genome sequence of Eschrichtius robustus ER-17-0199.</title>
        <authorList>
            <person name="Bruniche-Olsen A."/>
            <person name="Black A.N."/>
            <person name="Fields C.J."/>
            <person name="Walden K."/>
            <person name="Dewoody J.A."/>
        </authorList>
    </citation>
    <scope>NUCLEOTIDE SEQUENCE [LARGE SCALE GENOMIC DNA]</scope>
    <source>
        <strain evidence="2">ER-17-0199</strain>
        <tissue evidence="2">Blubber</tissue>
    </source>
</reference>